<dbReference type="Proteomes" id="UP000663832">
    <property type="component" value="Unassembled WGS sequence"/>
</dbReference>
<evidence type="ECO:0000313" key="4">
    <source>
        <dbReference type="Proteomes" id="UP000663832"/>
    </source>
</evidence>
<keyword evidence="4" id="KW-1185">Reference proteome</keyword>
<name>A0A815NU97_9BILA</name>
<organism evidence="2 4">
    <name type="scientific">Adineta steineri</name>
    <dbReference type="NCBI Taxonomy" id="433720"/>
    <lineage>
        <taxon>Eukaryota</taxon>
        <taxon>Metazoa</taxon>
        <taxon>Spiralia</taxon>
        <taxon>Gnathifera</taxon>
        <taxon>Rotifera</taxon>
        <taxon>Eurotatoria</taxon>
        <taxon>Bdelloidea</taxon>
        <taxon>Adinetida</taxon>
        <taxon>Adinetidae</taxon>
        <taxon>Adineta</taxon>
    </lineage>
</organism>
<dbReference type="Proteomes" id="UP000663877">
    <property type="component" value="Unassembled WGS sequence"/>
</dbReference>
<evidence type="ECO:0000313" key="1">
    <source>
        <dbReference type="EMBL" id="CAF0953010.1"/>
    </source>
</evidence>
<comment type="caution">
    <text evidence="2">The sequence shown here is derived from an EMBL/GenBank/DDBJ whole genome shotgun (WGS) entry which is preliminary data.</text>
</comment>
<evidence type="ECO:0000313" key="3">
    <source>
        <dbReference type="EMBL" id="CAF1442606.1"/>
    </source>
</evidence>
<dbReference type="EMBL" id="CAJNOM010000445">
    <property type="protein sequence ID" value="CAF1442606.1"/>
    <property type="molecule type" value="Genomic_DNA"/>
</dbReference>
<protein>
    <submittedName>
        <fullName evidence="2">Uncharacterized protein</fullName>
    </submittedName>
</protein>
<dbReference type="EMBL" id="CAJNOM010000443">
    <property type="protein sequence ID" value="CAF1441522.1"/>
    <property type="molecule type" value="Genomic_DNA"/>
</dbReference>
<reference evidence="2" key="1">
    <citation type="submission" date="2021-02" db="EMBL/GenBank/DDBJ databases">
        <authorList>
            <person name="Nowell W R."/>
        </authorList>
    </citation>
    <scope>NUCLEOTIDE SEQUENCE</scope>
</reference>
<proteinExistence type="predicted"/>
<dbReference type="EMBL" id="CAJNOI010000053">
    <property type="protein sequence ID" value="CAF0953010.1"/>
    <property type="molecule type" value="Genomic_DNA"/>
</dbReference>
<dbReference type="AlphaFoldDB" id="A0A815NU97"/>
<gene>
    <name evidence="1" type="ORF">BJG266_LOCUS13323</name>
    <name evidence="2" type="ORF">QVE165_LOCUS39656</name>
    <name evidence="3" type="ORF">QVE165_LOCUS39735</name>
</gene>
<evidence type="ECO:0000313" key="2">
    <source>
        <dbReference type="EMBL" id="CAF1441522.1"/>
    </source>
</evidence>
<sequence length="172" mass="19961">MDKSDLVKQDLEIAHNMPHIFTIQENTVSIRRLRAALPMINAKYGKFHTATNMSNTTSNEQLLLLANDDQALFKLSIISEDDEIQMILDKQTSKQASFDFEQGRLFYCLAIKRSLNCDEDLLITNDIIIFNFDDDLFDNDTLDMFYYDIDLAYSTGHVSSTEFEERYNMQSE</sequence>
<accession>A0A815NU97</accession>